<feature type="binding site" evidence="9">
    <location>
        <position position="266"/>
    </location>
    <ligand>
        <name>ATP</name>
        <dbReference type="ChEBI" id="CHEBI:30616"/>
    </ligand>
</feature>
<evidence type="ECO:0000313" key="13">
    <source>
        <dbReference type="EMBL" id="MXP39950.1"/>
    </source>
</evidence>
<dbReference type="Proteomes" id="UP000430021">
    <property type="component" value="Unassembled WGS sequence"/>
</dbReference>
<dbReference type="OrthoDB" id="9763290at2"/>
<name>A0A6I4ULX0_9SPHN</name>
<protein>
    <recommendedName>
        <fullName evidence="3">asparagine synthase (glutamine-hydrolyzing)</fullName>
        <ecNumber evidence="3">6.3.5.4</ecNumber>
    </recommendedName>
</protein>
<dbReference type="Pfam" id="PF00733">
    <property type="entry name" value="Asn_synthase"/>
    <property type="match status" value="1"/>
</dbReference>
<keyword evidence="8" id="KW-0028">Amino-acid biosynthesis</keyword>
<keyword evidence="6 8" id="KW-0315">Glutamine amidotransferase</keyword>
<evidence type="ECO:0000256" key="9">
    <source>
        <dbReference type="PIRSR" id="PIRSR001589-2"/>
    </source>
</evidence>
<dbReference type="SUPFAM" id="SSF52402">
    <property type="entry name" value="Adenine nucleotide alpha hydrolases-like"/>
    <property type="match status" value="1"/>
</dbReference>
<evidence type="ECO:0000259" key="11">
    <source>
        <dbReference type="PROSITE" id="PS51278"/>
    </source>
</evidence>
<keyword evidence="15" id="KW-1185">Reference proteome</keyword>
<evidence type="ECO:0000313" key="15">
    <source>
        <dbReference type="Proteomes" id="UP000548685"/>
    </source>
</evidence>
<dbReference type="RefSeq" id="WP_160762103.1">
    <property type="nucleotide sequence ID" value="NZ_BAAADZ010000003.1"/>
</dbReference>
<evidence type="ECO:0000256" key="3">
    <source>
        <dbReference type="ARBA" id="ARBA00012737"/>
    </source>
</evidence>
<sequence length="624" mass="69986">MCGIAGFYFPQLSSEVNAARLEVMLAAISHRGPDGEGVHVEPNGVGIGMRRLSILDLEGGWQPIWNEDRSVAVVFNGEIYNYIELRAELIAKGHNFATNSDTEVLVHLYEDFGHAMLEKLRGMFTFAIYDRRRAQLFLARDHFGQKPLYYWSEGGSFAFASELKSLLTLPEVDRDLAPDKFLDYISWFSLPTSATHFRSIKKLTAGSSILIDLARPGCASPQTYWRYQLNDEPDLLEIDEASREVERAFEQSIGLHLRSDVPVGVLLSGGLDSRMIGEFARSAQSSPLSTFSVGFDCGESELEAAAATARELGTKHYTRTVSAEEFADNLKRVAWHLDEPIGDPAAAAVLLVCEMAREHVTVLLSGEGADELFGGYASRYQGMLDTMQRTQRLRGYAGFVPRFDPREKSSRLLRLSDRVHMSTAAEAVSLRIEGLPGDVRNPRGLTPDQRKRLSHRQAELGEQLFRNQRDGLSELLIHDIEWQLAESLLQKADKMSMAASIELRTPFLDRGMAEVAARVASPLKLGADGVGKVVLRHCMNRRLPDHALRPKKGFPVPLTEWFRGPLRRRVEEEALGPNAQWRSHLDGALIARAWCAFQEGEWNGASVFYALWIYEKWHGAIVRW</sequence>
<dbReference type="InterPro" id="IPR017932">
    <property type="entry name" value="GATase_2_dom"/>
</dbReference>
<evidence type="ECO:0000256" key="7">
    <source>
        <dbReference type="ARBA" id="ARBA00048741"/>
    </source>
</evidence>
<comment type="similarity">
    <text evidence="2">Belongs to the asparagine synthetase family.</text>
</comment>
<keyword evidence="8" id="KW-0061">Asparagine biosynthesis</keyword>
<reference evidence="13 14" key="1">
    <citation type="submission" date="2019-12" db="EMBL/GenBank/DDBJ databases">
        <title>Genomic-based taxomic classification of the family Erythrobacteraceae.</title>
        <authorList>
            <person name="Xu L."/>
        </authorList>
    </citation>
    <scope>NUCLEOTIDE SEQUENCE [LARGE SCALE GENOMIC DNA]</scope>
    <source>
        <strain evidence="13 14">JCM 10282</strain>
    </source>
</reference>
<dbReference type="SUPFAM" id="SSF56235">
    <property type="entry name" value="N-terminal nucleophile aminohydrolases (Ntn hydrolases)"/>
    <property type="match status" value="1"/>
</dbReference>
<evidence type="ECO:0000313" key="12">
    <source>
        <dbReference type="EMBL" id="MBB3777217.1"/>
    </source>
</evidence>
<evidence type="ECO:0000313" key="14">
    <source>
        <dbReference type="Proteomes" id="UP000430021"/>
    </source>
</evidence>
<evidence type="ECO:0000256" key="8">
    <source>
        <dbReference type="PIRSR" id="PIRSR001589-1"/>
    </source>
</evidence>
<dbReference type="AlphaFoldDB" id="A0A6I4ULX0"/>
<dbReference type="InterPro" id="IPR033738">
    <property type="entry name" value="AsnB_N"/>
</dbReference>
<evidence type="ECO:0000256" key="1">
    <source>
        <dbReference type="ARBA" id="ARBA00005187"/>
    </source>
</evidence>
<dbReference type="InterPro" id="IPR006426">
    <property type="entry name" value="Asn_synth_AEB"/>
</dbReference>
<dbReference type="CDD" id="cd00712">
    <property type="entry name" value="AsnB"/>
    <property type="match status" value="1"/>
</dbReference>
<reference evidence="12 15" key="2">
    <citation type="submission" date="2020-08" db="EMBL/GenBank/DDBJ databases">
        <title>Genomic Encyclopedia of Type Strains, Phase IV (KMG-IV): sequencing the most valuable type-strain genomes for metagenomic binning, comparative biology and taxonomic classification.</title>
        <authorList>
            <person name="Goeker M."/>
        </authorList>
    </citation>
    <scope>NUCLEOTIDE SEQUENCE [LARGE SCALE GENOMIC DNA]</scope>
    <source>
        <strain evidence="12 15">DSM 8510</strain>
    </source>
</reference>
<dbReference type="PIRSF" id="PIRSF001589">
    <property type="entry name" value="Asn_synthetase_glu-h"/>
    <property type="match status" value="1"/>
</dbReference>
<dbReference type="NCBIfam" id="TIGR01536">
    <property type="entry name" value="asn_synth_AEB"/>
    <property type="match status" value="1"/>
</dbReference>
<feature type="binding site" evidence="9">
    <location>
        <begin position="365"/>
        <end position="366"/>
    </location>
    <ligand>
        <name>ATP</name>
        <dbReference type="ChEBI" id="CHEBI:30616"/>
    </ligand>
</feature>
<keyword evidence="4 9" id="KW-0547">Nucleotide-binding</keyword>
<dbReference type="InterPro" id="IPR001962">
    <property type="entry name" value="Asn_synthase"/>
</dbReference>
<comment type="catalytic activity">
    <reaction evidence="7">
        <text>L-aspartate + L-glutamine + ATP + H2O = L-asparagine + L-glutamate + AMP + diphosphate + H(+)</text>
        <dbReference type="Rhea" id="RHEA:12228"/>
        <dbReference type="ChEBI" id="CHEBI:15377"/>
        <dbReference type="ChEBI" id="CHEBI:15378"/>
        <dbReference type="ChEBI" id="CHEBI:29985"/>
        <dbReference type="ChEBI" id="CHEBI:29991"/>
        <dbReference type="ChEBI" id="CHEBI:30616"/>
        <dbReference type="ChEBI" id="CHEBI:33019"/>
        <dbReference type="ChEBI" id="CHEBI:58048"/>
        <dbReference type="ChEBI" id="CHEBI:58359"/>
        <dbReference type="ChEBI" id="CHEBI:456215"/>
        <dbReference type="EC" id="6.3.5.4"/>
    </reaction>
</comment>
<dbReference type="Gene3D" id="3.40.50.620">
    <property type="entry name" value="HUPs"/>
    <property type="match status" value="1"/>
</dbReference>
<dbReference type="GO" id="GO:0006529">
    <property type="term" value="P:asparagine biosynthetic process"/>
    <property type="evidence" value="ECO:0007669"/>
    <property type="project" value="UniProtKB-KW"/>
</dbReference>
<dbReference type="Proteomes" id="UP000548685">
    <property type="component" value="Unassembled WGS sequence"/>
</dbReference>
<comment type="caution">
    <text evidence="13">The sequence shown here is derived from an EMBL/GenBank/DDBJ whole genome shotgun (WGS) entry which is preliminary data.</text>
</comment>
<dbReference type="GO" id="GO:0005524">
    <property type="term" value="F:ATP binding"/>
    <property type="evidence" value="ECO:0007669"/>
    <property type="project" value="UniProtKB-KW"/>
</dbReference>
<evidence type="ECO:0000256" key="6">
    <source>
        <dbReference type="ARBA" id="ARBA00022962"/>
    </source>
</evidence>
<keyword evidence="5 9" id="KW-0067">ATP-binding</keyword>
<feature type="site" description="Important for beta-aspartyl-AMP intermediate formation" evidence="10">
    <location>
        <position position="367"/>
    </location>
</feature>
<proteinExistence type="inferred from homology"/>
<evidence type="ECO:0000256" key="5">
    <source>
        <dbReference type="ARBA" id="ARBA00022840"/>
    </source>
</evidence>
<gene>
    <name evidence="13" type="primary">asnB</name>
    <name evidence="12" type="ORF">FHS52_003214</name>
    <name evidence="13" type="ORF">GRI59_15185</name>
</gene>
<dbReference type="InterPro" id="IPR051786">
    <property type="entry name" value="ASN_synthetase/amidase"/>
</dbReference>
<dbReference type="EMBL" id="JACICE010000006">
    <property type="protein sequence ID" value="MBB3777217.1"/>
    <property type="molecule type" value="Genomic_DNA"/>
</dbReference>
<keyword evidence="13" id="KW-0436">Ligase</keyword>
<feature type="binding site" evidence="9">
    <location>
        <position position="101"/>
    </location>
    <ligand>
        <name>L-glutamine</name>
        <dbReference type="ChEBI" id="CHEBI:58359"/>
    </ligand>
</feature>
<feature type="domain" description="Glutamine amidotransferase type-2" evidence="11">
    <location>
        <begin position="2"/>
        <end position="214"/>
    </location>
</feature>
<evidence type="ECO:0000256" key="4">
    <source>
        <dbReference type="ARBA" id="ARBA00022741"/>
    </source>
</evidence>
<evidence type="ECO:0000256" key="2">
    <source>
        <dbReference type="ARBA" id="ARBA00005752"/>
    </source>
</evidence>
<organism evidence="13 14">
    <name type="scientific">Erythrobacter ramosus</name>
    <dbReference type="NCBI Taxonomy" id="35811"/>
    <lineage>
        <taxon>Bacteria</taxon>
        <taxon>Pseudomonadati</taxon>
        <taxon>Pseudomonadota</taxon>
        <taxon>Alphaproteobacteria</taxon>
        <taxon>Sphingomonadales</taxon>
        <taxon>Erythrobacteraceae</taxon>
        <taxon>Erythrobacter/Porphyrobacter group</taxon>
        <taxon>Erythrobacter</taxon>
    </lineage>
</organism>
<dbReference type="PANTHER" id="PTHR43284">
    <property type="entry name" value="ASPARAGINE SYNTHETASE (GLUTAMINE-HYDROLYZING)"/>
    <property type="match status" value="1"/>
</dbReference>
<dbReference type="EC" id="6.3.5.4" evidence="3"/>
<dbReference type="InterPro" id="IPR029055">
    <property type="entry name" value="Ntn_hydrolases_N"/>
</dbReference>
<dbReference type="EMBL" id="WTYB01000006">
    <property type="protein sequence ID" value="MXP39950.1"/>
    <property type="molecule type" value="Genomic_DNA"/>
</dbReference>
<dbReference type="PROSITE" id="PS51278">
    <property type="entry name" value="GATASE_TYPE_2"/>
    <property type="match status" value="1"/>
</dbReference>
<dbReference type="Pfam" id="PF13537">
    <property type="entry name" value="GATase_7"/>
    <property type="match status" value="1"/>
</dbReference>
<dbReference type="Gene3D" id="3.60.20.10">
    <property type="entry name" value="Glutamine Phosphoribosylpyrophosphate, subunit 1, domain 1"/>
    <property type="match status" value="1"/>
</dbReference>
<dbReference type="InterPro" id="IPR014729">
    <property type="entry name" value="Rossmann-like_a/b/a_fold"/>
</dbReference>
<dbReference type="GO" id="GO:0004066">
    <property type="term" value="F:asparagine synthase (glutamine-hydrolyzing) activity"/>
    <property type="evidence" value="ECO:0007669"/>
    <property type="project" value="UniProtKB-EC"/>
</dbReference>
<dbReference type="PANTHER" id="PTHR43284:SF1">
    <property type="entry name" value="ASPARAGINE SYNTHETASE"/>
    <property type="match status" value="1"/>
</dbReference>
<dbReference type="GO" id="GO:0005829">
    <property type="term" value="C:cytosol"/>
    <property type="evidence" value="ECO:0007669"/>
    <property type="project" value="TreeGrafter"/>
</dbReference>
<accession>A0A6I4ULX0</accession>
<feature type="binding site" evidence="9">
    <location>
        <position position="293"/>
    </location>
    <ligand>
        <name>ATP</name>
        <dbReference type="ChEBI" id="CHEBI:30616"/>
    </ligand>
</feature>
<comment type="pathway">
    <text evidence="1">Amino-acid biosynthesis; L-asparagine biosynthesis; L-asparagine from L-aspartate (L-Gln route): step 1/1.</text>
</comment>
<dbReference type="CDD" id="cd01991">
    <property type="entry name" value="Asn_synthase_B_C"/>
    <property type="match status" value="1"/>
</dbReference>
<evidence type="ECO:0000256" key="10">
    <source>
        <dbReference type="PIRSR" id="PIRSR001589-3"/>
    </source>
</evidence>
<feature type="active site" description="For GATase activity" evidence="8">
    <location>
        <position position="2"/>
    </location>
</feature>